<dbReference type="EMBL" id="KI926487">
    <property type="protein sequence ID" value="ETW35145.1"/>
    <property type="molecule type" value="Genomic_DNA"/>
</dbReference>
<dbReference type="AlphaFoldDB" id="A0A024W3N2"/>
<keyword evidence="3" id="KW-0677">Repeat</keyword>
<evidence type="ECO:0000259" key="6">
    <source>
        <dbReference type="PROSITE" id="PS50222"/>
    </source>
</evidence>
<feature type="compositionally biased region" description="Acidic residues" evidence="5">
    <location>
        <begin position="127"/>
        <end position="136"/>
    </location>
</feature>
<accession>A0A024W3N2</accession>
<dbReference type="PROSITE" id="PS50222">
    <property type="entry name" value="EF_HAND_2"/>
    <property type="match status" value="1"/>
</dbReference>
<evidence type="ECO:0000256" key="5">
    <source>
        <dbReference type="SAM" id="MobiDB-lite"/>
    </source>
</evidence>
<dbReference type="InterPro" id="IPR002048">
    <property type="entry name" value="EF_hand_dom"/>
</dbReference>
<reference evidence="7 8" key="2">
    <citation type="submission" date="2013-02" db="EMBL/GenBank/DDBJ databases">
        <title>The Genome Sequence of Plasmodium falciparum Tanzania (2000708).</title>
        <authorList>
            <consortium name="The Broad Institute Genome Sequencing Platform"/>
            <consortium name="The Broad Institute Genome Sequencing Center for Infectious Disease"/>
            <person name="Neafsey D."/>
            <person name="Cheeseman I."/>
            <person name="Volkman S."/>
            <person name="Adams J."/>
            <person name="Walker B."/>
            <person name="Young S.K."/>
            <person name="Zeng Q."/>
            <person name="Gargeya S."/>
            <person name="Fitzgerald M."/>
            <person name="Haas B."/>
            <person name="Abouelleil A."/>
            <person name="Alvarado L."/>
            <person name="Arachchi H.M."/>
            <person name="Berlin A.M."/>
            <person name="Chapman S.B."/>
            <person name="Dewar J."/>
            <person name="Goldberg J."/>
            <person name="Griggs A."/>
            <person name="Gujja S."/>
            <person name="Hansen M."/>
            <person name="Howarth C."/>
            <person name="Imamovic A."/>
            <person name="Larimer J."/>
            <person name="McCowan C."/>
            <person name="Murphy C."/>
            <person name="Neiman D."/>
            <person name="Pearson M."/>
            <person name="Priest M."/>
            <person name="Roberts A."/>
            <person name="Saif S."/>
            <person name="Shea T."/>
            <person name="Sisk P."/>
            <person name="Sykes S."/>
            <person name="Wortman J."/>
            <person name="Nusbaum C."/>
            <person name="Birren B."/>
        </authorList>
    </citation>
    <scope>NUCLEOTIDE SEQUENCE [LARGE SCALE GENOMIC DNA]</scope>
    <source>
        <strain evidence="8">Tanzania (2000708)</strain>
    </source>
</reference>
<feature type="domain" description="EF-hand" evidence="6">
    <location>
        <begin position="216"/>
        <end position="251"/>
    </location>
</feature>
<dbReference type="Pfam" id="PF13405">
    <property type="entry name" value="EF-hand_6"/>
    <property type="match status" value="1"/>
</dbReference>
<dbReference type="PANTHER" id="PTHR23048">
    <property type="entry name" value="MYOSIN LIGHT CHAIN 1, 3"/>
    <property type="match status" value="1"/>
</dbReference>
<sequence>MAICKGKYKNAGSTSDQLLFQNCCESTEYLNLYFKDLKDYLIRYNKFEELYNYCYNVLTNVQNNSPLSRITSLKIVKMKQECNVCYFNLPDPESTLGPYDNELNYFTWGPGFEYEPEPQRKPLSIEESFENSEESEESVADIEQLEEKVDESDVRIYFNEKSSGGKISIDNASYNARKLGLAPSSIDEKKIKELYGDNLTYEQYLEYLSICVHDKDNVEELIKMFAHFDNNCTGYLTKSQMKNILTTWGDALTDQEAIDALNAFSSEDNIDYKLFCEDILQ</sequence>
<dbReference type="Pfam" id="PF21550">
    <property type="entry name" value="MTIP_N"/>
    <property type="match status" value="1"/>
</dbReference>
<organism evidence="7 8">
    <name type="scientific">Plasmodium falciparum Tanzania</name>
    <name type="common">2000708</name>
    <dbReference type="NCBI Taxonomy" id="1036725"/>
    <lineage>
        <taxon>Eukaryota</taxon>
        <taxon>Sar</taxon>
        <taxon>Alveolata</taxon>
        <taxon>Apicomplexa</taxon>
        <taxon>Aconoidasida</taxon>
        <taxon>Haemosporida</taxon>
        <taxon>Plasmodiidae</taxon>
        <taxon>Plasmodium</taxon>
        <taxon>Plasmodium (Laverania)</taxon>
    </lineage>
</organism>
<dbReference type="PANTHER" id="PTHR23048:SF0">
    <property type="entry name" value="CALMODULIN LIKE 3"/>
    <property type="match status" value="1"/>
</dbReference>
<name>A0A024W3N2_PLAFA</name>
<reference evidence="7 8" key="1">
    <citation type="submission" date="2013-02" db="EMBL/GenBank/DDBJ databases">
        <title>The Genome Annotation of Plasmodium falciparum Tanzania (2000708).</title>
        <authorList>
            <consortium name="The Broad Institute Genome Sequencing Platform"/>
            <consortium name="The Broad Institute Genome Sequencing Center for Infectious Disease"/>
            <person name="Neafsey D."/>
            <person name="Hoffman S."/>
            <person name="Volkman S."/>
            <person name="Rosenthal P."/>
            <person name="Walker B."/>
            <person name="Young S.K."/>
            <person name="Zeng Q."/>
            <person name="Gargeya S."/>
            <person name="Fitzgerald M."/>
            <person name="Haas B."/>
            <person name="Abouelleil A."/>
            <person name="Allen A.W."/>
            <person name="Alvarado L."/>
            <person name="Arachchi H.M."/>
            <person name="Berlin A.M."/>
            <person name="Chapman S.B."/>
            <person name="Gainer-Dewar J."/>
            <person name="Goldberg J."/>
            <person name="Griggs A."/>
            <person name="Gujja S."/>
            <person name="Hansen M."/>
            <person name="Howarth C."/>
            <person name="Imamovic A."/>
            <person name="Ireland A."/>
            <person name="Larimer J."/>
            <person name="McCowan C."/>
            <person name="Murphy C."/>
            <person name="Pearson M."/>
            <person name="Poon T.W."/>
            <person name="Priest M."/>
            <person name="Roberts A."/>
            <person name="Saif S."/>
            <person name="Shea T."/>
            <person name="Sisk P."/>
            <person name="Sykes S."/>
            <person name="Wortman J."/>
            <person name="Nusbaum C."/>
            <person name="Birren B."/>
        </authorList>
    </citation>
    <scope>NUCLEOTIDE SEQUENCE [LARGE SCALE GENOMIC DNA]</scope>
    <source>
        <strain evidence="8">Tanzania (2000708)</strain>
    </source>
</reference>
<dbReference type="InterPro" id="IPR049007">
    <property type="entry name" value="MTIP_EFh"/>
</dbReference>
<evidence type="ECO:0000313" key="8">
    <source>
        <dbReference type="Proteomes" id="UP000030708"/>
    </source>
</evidence>
<dbReference type="SUPFAM" id="SSF47473">
    <property type="entry name" value="EF-hand"/>
    <property type="match status" value="1"/>
</dbReference>
<keyword evidence="2" id="KW-0479">Metal-binding</keyword>
<dbReference type="OrthoDB" id="435273at2759"/>
<evidence type="ECO:0000256" key="4">
    <source>
        <dbReference type="ARBA" id="ARBA00022990"/>
    </source>
</evidence>
<proteinExistence type="predicted"/>
<feature type="region of interest" description="Disordered" evidence="5">
    <location>
        <begin position="117"/>
        <end position="136"/>
    </location>
</feature>
<dbReference type="GO" id="GO:0005509">
    <property type="term" value="F:calcium ion binding"/>
    <property type="evidence" value="ECO:0007669"/>
    <property type="project" value="InterPro"/>
</dbReference>
<dbReference type="Proteomes" id="UP000030708">
    <property type="component" value="Unassembled WGS sequence"/>
</dbReference>
<gene>
    <name evidence="7" type="ORF">PFTANZ_04108</name>
</gene>
<evidence type="ECO:0000313" key="7">
    <source>
        <dbReference type="EMBL" id="ETW35145.1"/>
    </source>
</evidence>
<dbReference type="eggNOG" id="ENOG502SCH4">
    <property type="taxonomic scope" value="Eukaryota"/>
</dbReference>
<dbReference type="GO" id="GO:0016460">
    <property type="term" value="C:myosin II complex"/>
    <property type="evidence" value="ECO:0007669"/>
    <property type="project" value="TreeGrafter"/>
</dbReference>
<evidence type="ECO:0000256" key="1">
    <source>
        <dbReference type="ARBA" id="ARBA00020786"/>
    </source>
</evidence>
<dbReference type="InterPro" id="IPR011992">
    <property type="entry name" value="EF-hand-dom_pair"/>
</dbReference>
<protein>
    <recommendedName>
        <fullName evidence="1">Calmodulin</fullName>
    </recommendedName>
</protein>
<dbReference type="InterPro" id="IPR050230">
    <property type="entry name" value="CALM/Myosin/TropC-like"/>
</dbReference>
<evidence type="ECO:0000256" key="3">
    <source>
        <dbReference type="ARBA" id="ARBA00022737"/>
    </source>
</evidence>
<dbReference type="Gene3D" id="1.10.238.10">
    <property type="entry name" value="EF-hand"/>
    <property type="match status" value="2"/>
</dbReference>
<keyword evidence="4" id="KW-0007">Acetylation</keyword>
<evidence type="ECO:0000256" key="2">
    <source>
        <dbReference type="ARBA" id="ARBA00022723"/>
    </source>
</evidence>